<comment type="caution">
    <text evidence="1">The sequence shown here is derived from an EMBL/GenBank/DDBJ whole genome shotgun (WGS) entry which is preliminary data.</text>
</comment>
<evidence type="ECO:0000313" key="1">
    <source>
        <dbReference type="EMBL" id="GBF09186.1"/>
    </source>
</evidence>
<dbReference type="RefSeq" id="WP_010866663.1">
    <property type="nucleotide sequence ID" value="NZ_BDMD01000047.1"/>
</dbReference>
<dbReference type="AlphaFoldDB" id="A0A401H9P8"/>
<proteinExistence type="predicted"/>
<dbReference type="EMBL" id="BDMD01000047">
    <property type="protein sequence ID" value="GBF09186.1"/>
    <property type="molecule type" value="Genomic_DNA"/>
</dbReference>
<sequence length="84" mass="9636">MGQTLRKIELTEEAFRSCRDKPQYRFLVTISEAKPGEEFEIVGEDAILSFDTVLSILEDEGFEYDIVERDDLLGTYTVIARKKG</sequence>
<gene>
    <name evidence="1" type="ORF">apy_09110</name>
</gene>
<organism evidence="1 2">
    <name type="scientific">Aeropyrum pernix</name>
    <dbReference type="NCBI Taxonomy" id="56636"/>
    <lineage>
        <taxon>Archaea</taxon>
        <taxon>Thermoproteota</taxon>
        <taxon>Thermoprotei</taxon>
        <taxon>Desulfurococcales</taxon>
        <taxon>Desulfurococcaceae</taxon>
        <taxon>Aeropyrum</taxon>
    </lineage>
</organism>
<dbReference type="OrthoDB" id="372679at2157"/>
<protein>
    <submittedName>
        <fullName evidence="1">Uncharacterized protein</fullName>
    </submittedName>
</protein>
<reference evidence="1 2" key="1">
    <citation type="submission" date="2017-02" db="EMBL/GenBank/DDBJ databases">
        <title>isolation and characterization of a novel temperate virus Aeropyrum globular virus 1 infecting hyperthermophilic archaeon Aeropyrum.</title>
        <authorList>
            <person name="Yumiya M."/>
            <person name="Yoshida T."/>
            <person name="Sako Y."/>
        </authorList>
    </citation>
    <scope>NUCLEOTIDE SEQUENCE [LARGE SCALE GENOMIC DNA]</scope>
    <source>
        <strain evidence="1 2">YK1-12-2013</strain>
    </source>
</reference>
<accession>A0A401H9P8</accession>
<dbReference type="GeneID" id="4525219"/>
<evidence type="ECO:0000313" key="2">
    <source>
        <dbReference type="Proteomes" id="UP000291213"/>
    </source>
</evidence>
<name>A0A401H9P8_AERPX</name>
<dbReference type="Proteomes" id="UP000291213">
    <property type="component" value="Unassembled WGS sequence"/>
</dbReference>